<dbReference type="PRINTS" id="PR00992">
    <property type="entry name" value="ALARACEMASE"/>
</dbReference>
<dbReference type="InterPro" id="IPR011079">
    <property type="entry name" value="Ala_racemase_C"/>
</dbReference>
<dbReference type="SMART" id="SM01005">
    <property type="entry name" value="Ala_racemase_C"/>
    <property type="match status" value="1"/>
</dbReference>
<dbReference type="InterPro" id="IPR001608">
    <property type="entry name" value="Ala_racemase_N"/>
</dbReference>
<dbReference type="HAMAP" id="MF_01201">
    <property type="entry name" value="Ala_racemase"/>
    <property type="match status" value="1"/>
</dbReference>
<evidence type="ECO:0000256" key="4">
    <source>
        <dbReference type="ARBA" id="ARBA00023235"/>
    </source>
</evidence>
<keyword evidence="4 5" id="KW-0413">Isomerase</keyword>
<feature type="binding site" evidence="5 7">
    <location>
        <position position="314"/>
    </location>
    <ligand>
        <name>substrate</name>
    </ligand>
</feature>
<feature type="domain" description="Alanine racemase C-terminal" evidence="8">
    <location>
        <begin position="244"/>
        <end position="370"/>
    </location>
</feature>
<evidence type="ECO:0000256" key="6">
    <source>
        <dbReference type="PIRSR" id="PIRSR600821-50"/>
    </source>
</evidence>
<comment type="cofactor">
    <cofactor evidence="2 5 6">
        <name>pyridoxal 5'-phosphate</name>
        <dbReference type="ChEBI" id="CHEBI:597326"/>
    </cofactor>
</comment>
<dbReference type="EMBL" id="CP073355">
    <property type="protein sequence ID" value="URA09351.1"/>
    <property type="molecule type" value="Genomic_DNA"/>
</dbReference>
<evidence type="ECO:0000256" key="7">
    <source>
        <dbReference type="PIRSR" id="PIRSR600821-52"/>
    </source>
</evidence>
<dbReference type="PROSITE" id="PS00395">
    <property type="entry name" value="ALANINE_RACEMASE"/>
    <property type="match status" value="1"/>
</dbReference>
<comment type="function">
    <text evidence="5">Catalyzes the interconversion of L-alanine and D-alanine. May also act on other amino acids.</text>
</comment>
<dbReference type="PANTHER" id="PTHR30511:SF0">
    <property type="entry name" value="ALANINE RACEMASE, CATABOLIC-RELATED"/>
    <property type="match status" value="1"/>
</dbReference>
<dbReference type="EC" id="5.1.1.1" evidence="5"/>
<dbReference type="PANTHER" id="PTHR30511">
    <property type="entry name" value="ALANINE RACEMASE"/>
    <property type="match status" value="1"/>
</dbReference>
<feature type="active site" description="Proton acceptor; specific for D-alanine" evidence="5">
    <location>
        <position position="40"/>
    </location>
</feature>
<gene>
    <name evidence="9" type="primary">alr</name>
    <name evidence="9" type="ORF">KDW03_07600</name>
</gene>
<dbReference type="Proteomes" id="UP001056539">
    <property type="component" value="Chromosome"/>
</dbReference>
<dbReference type="FunFam" id="3.20.20.10:FF:000002">
    <property type="entry name" value="Alanine racemase"/>
    <property type="match status" value="1"/>
</dbReference>
<accession>A0AAX3BAR2</accession>
<evidence type="ECO:0000256" key="1">
    <source>
        <dbReference type="ARBA" id="ARBA00000316"/>
    </source>
</evidence>
<dbReference type="InterPro" id="IPR009006">
    <property type="entry name" value="Ala_racemase/Decarboxylase_C"/>
</dbReference>
<comment type="similarity">
    <text evidence="5">Belongs to the alanine racemase family.</text>
</comment>
<comment type="pathway">
    <text evidence="5">Amino-acid biosynthesis; D-alanine biosynthesis; D-alanine from L-alanine: step 1/1.</text>
</comment>
<dbReference type="GO" id="GO:0030170">
    <property type="term" value="F:pyridoxal phosphate binding"/>
    <property type="evidence" value="ECO:0007669"/>
    <property type="project" value="UniProtKB-UniRule"/>
</dbReference>
<dbReference type="NCBIfam" id="TIGR00492">
    <property type="entry name" value="alr"/>
    <property type="match status" value="1"/>
</dbReference>
<dbReference type="GO" id="GO:0008784">
    <property type="term" value="F:alanine racemase activity"/>
    <property type="evidence" value="ECO:0007669"/>
    <property type="project" value="UniProtKB-UniRule"/>
</dbReference>
<feature type="binding site" evidence="5 7">
    <location>
        <position position="138"/>
    </location>
    <ligand>
        <name>substrate</name>
    </ligand>
</feature>
<dbReference type="Gene3D" id="3.20.20.10">
    <property type="entry name" value="Alanine racemase"/>
    <property type="match status" value="1"/>
</dbReference>
<proteinExistence type="inferred from homology"/>
<dbReference type="CDD" id="cd00430">
    <property type="entry name" value="PLPDE_III_AR"/>
    <property type="match status" value="1"/>
</dbReference>
<dbReference type="Pfam" id="PF00842">
    <property type="entry name" value="Ala_racemase_C"/>
    <property type="match status" value="1"/>
</dbReference>
<dbReference type="GO" id="GO:0009252">
    <property type="term" value="P:peptidoglycan biosynthetic process"/>
    <property type="evidence" value="ECO:0007669"/>
    <property type="project" value="TreeGrafter"/>
</dbReference>
<dbReference type="Pfam" id="PF01168">
    <property type="entry name" value="Ala_racemase_N"/>
    <property type="match status" value="1"/>
</dbReference>
<reference evidence="9" key="1">
    <citation type="submission" date="2021-04" db="EMBL/GenBank/DDBJ databases">
        <authorList>
            <person name="Postec A."/>
        </authorList>
    </citation>
    <scope>NUCLEOTIDE SEQUENCE</scope>
    <source>
        <strain evidence="9">F1F22</strain>
    </source>
</reference>
<name>A0AAX3BAR2_9SPIR</name>
<dbReference type="SUPFAM" id="SSF50621">
    <property type="entry name" value="Alanine racemase C-terminal domain-like"/>
    <property type="match status" value="1"/>
</dbReference>
<dbReference type="AlphaFoldDB" id="A0AAX3BAR2"/>
<comment type="catalytic activity">
    <reaction evidence="1 5">
        <text>L-alanine = D-alanine</text>
        <dbReference type="Rhea" id="RHEA:20249"/>
        <dbReference type="ChEBI" id="CHEBI:57416"/>
        <dbReference type="ChEBI" id="CHEBI:57972"/>
        <dbReference type="EC" id="5.1.1.1"/>
    </reaction>
</comment>
<dbReference type="InterPro" id="IPR020622">
    <property type="entry name" value="Ala_racemase_pyridoxalP-BS"/>
</dbReference>
<reference evidence="9" key="2">
    <citation type="submission" date="2022-06" db="EMBL/GenBank/DDBJ databases">
        <title>Thermospira aquatica gen. nov., sp. nov.</title>
        <authorList>
            <person name="Ben Ali Gam Z."/>
            <person name="Labat M."/>
        </authorList>
    </citation>
    <scope>NUCLEOTIDE SEQUENCE</scope>
    <source>
        <strain evidence="9">F1F22</strain>
    </source>
</reference>
<dbReference type="Gene3D" id="2.40.37.10">
    <property type="entry name" value="Lyase, Ornithine Decarboxylase, Chain A, domain 1"/>
    <property type="match status" value="1"/>
</dbReference>
<keyword evidence="10" id="KW-1185">Reference proteome</keyword>
<dbReference type="RefSeq" id="WP_271434478.1">
    <property type="nucleotide sequence ID" value="NZ_CP073355.1"/>
</dbReference>
<dbReference type="InterPro" id="IPR029066">
    <property type="entry name" value="PLP-binding_barrel"/>
</dbReference>
<evidence type="ECO:0000259" key="8">
    <source>
        <dbReference type="SMART" id="SM01005"/>
    </source>
</evidence>
<feature type="active site" description="Proton acceptor; specific for L-alanine" evidence="5">
    <location>
        <position position="265"/>
    </location>
</feature>
<sequence>MFSTHSFRSTWLEVDLTRLKENLKSIFTHANKKSMIAVVKADGYGHGAVEIARTLEQEGVSWFAVATLDEAIELRENGVRGDILVLGPVDHRWQREIINCGCVATVVSLAEAEHLSKTAVALDKSLRVHVKVDTGMGRFGILFEQAFSDISAMMELPGITVEGCFSHLPSADHDREFSEHQIQRMRNLRHDLEKKGVHIPFWHIANSEAVWNLSDAYGTDFTHIRPGISLYGVASVPFANVKTLMTLKTKIVQMKRLSQGSTVSYLRTYRVTMPKEWIAVLPIGYADAVPVVGSGTYEVVIRGKRYPQVGRVCMDSMMVSLGENKEGIREGEEVEIFGGEISLLEFAQKSQRIPYEVMCGVSKRVPRIYRGEEK</sequence>
<dbReference type="SUPFAM" id="SSF51419">
    <property type="entry name" value="PLP-binding barrel"/>
    <property type="match status" value="1"/>
</dbReference>
<evidence type="ECO:0000256" key="2">
    <source>
        <dbReference type="ARBA" id="ARBA00001933"/>
    </source>
</evidence>
<evidence type="ECO:0000256" key="5">
    <source>
        <dbReference type="HAMAP-Rule" id="MF_01201"/>
    </source>
</evidence>
<dbReference type="InterPro" id="IPR000821">
    <property type="entry name" value="Ala_racemase"/>
</dbReference>
<evidence type="ECO:0000313" key="9">
    <source>
        <dbReference type="EMBL" id="URA09351.1"/>
    </source>
</evidence>
<dbReference type="KEGG" id="taqu:KDW03_07600"/>
<feature type="modified residue" description="N6-(pyridoxal phosphate)lysine" evidence="5 6">
    <location>
        <position position="40"/>
    </location>
</feature>
<dbReference type="GO" id="GO:0005829">
    <property type="term" value="C:cytosol"/>
    <property type="evidence" value="ECO:0007669"/>
    <property type="project" value="TreeGrafter"/>
</dbReference>
<keyword evidence="3 5" id="KW-0663">Pyridoxal phosphate</keyword>
<evidence type="ECO:0000256" key="3">
    <source>
        <dbReference type="ARBA" id="ARBA00022898"/>
    </source>
</evidence>
<dbReference type="GO" id="GO:0030632">
    <property type="term" value="P:D-alanine biosynthetic process"/>
    <property type="evidence" value="ECO:0007669"/>
    <property type="project" value="UniProtKB-UniRule"/>
</dbReference>
<organism evidence="9 10">
    <name type="scientific">Thermospira aquatica</name>
    <dbReference type="NCBI Taxonomy" id="2828656"/>
    <lineage>
        <taxon>Bacteria</taxon>
        <taxon>Pseudomonadati</taxon>
        <taxon>Spirochaetota</taxon>
        <taxon>Spirochaetia</taxon>
        <taxon>Brevinematales</taxon>
        <taxon>Thermospiraceae</taxon>
        <taxon>Thermospira</taxon>
    </lineage>
</organism>
<evidence type="ECO:0000313" key="10">
    <source>
        <dbReference type="Proteomes" id="UP001056539"/>
    </source>
</evidence>
<protein>
    <recommendedName>
        <fullName evidence="5">Alanine racemase</fullName>
        <ecNumber evidence="5">5.1.1.1</ecNumber>
    </recommendedName>
</protein>